<accession>A0A080ZRJ9</accession>
<sequence>MAGQRIRSVNMDQSEDTGRIVRLAKCTHEAHQLES</sequence>
<dbReference type="Proteomes" id="UP000028582">
    <property type="component" value="Unassembled WGS sequence"/>
</dbReference>
<protein>
    <submittedName>
        <fullName evidence="1">Uncharacterized protein</fullName>
    </submittedName>
</protein>
<gene>
    <name evidence="1" type="ORF">F444_14106</name>
</gene>
<comment type="caution">
    <text evidence="1">The sequence shown here is derived from an EMBL/GenBank/DDBJ whole genome shotgun (WGS) entry which is preliminary data.</text>
</comment>
<dbReference type="AlphaFoldDB" id="A0A080ZRJ9"/>
<organism evidence="1 2">
    <name type="scientific">Phytophthora nicotianae P1976</name>
    <dbReference type="NCBI Taxonomy" id="1317066"/>
    <lineage>
        <taxon>Eukaryota</taxon>
        <taxon>Sar</taxon>
        <taxon>Stramenopiles</taxon>
        <taxon>Oomycota</taxon>
        <taxon>Peronosporomycetes</taxon>
        <taxon>Peronosporales</taxon>
        <taxon>Peronosporaceae</taxon>
        <taxon>Phytophthora</taxon>
    </lineage>
</organism>
<name>A0A080ZRJ9_PHYNI</name>
<evidence type="ECO:0000313" key="2">
    <source>
        <dbReference type="Proteomes" id="UP000028582"/>
    </source>
</evidence>
<proteinExistence type="predicted"/>
<evidence type="ECO:0000313" key="1">
    <source>
        <dbReference type="EMBL" id="ETO69260.1"/>
    </source>
</evidence>
<reference evidence="1 2" key="1">
    <citation type="submission" date="2013-11" db="EMBL/GenBank/DDBJ databases">
        <title>The Genome Sequence of Phytophthora parasitica P1976.</title>
        <authorList>
            <consortium name="The Broad Institute Genomics Platform"/>
            <person name="Russ C."/>
            <person name="Tyler B."/>
            <person name="Panabieres F."/>
            <person name="Shan W."/>
            <person name="Tripathy S."/>
            <person name="Grunwald N."/>
            <person name="Machado M."/>
            <person name="Johnson C.S."/>
            <person name="Walker B."/>
            <person name="Young S."/>
            <person name="Zeng Q."/>
            <person name="Gargeya S."/>
            <person name="Fitzgerald M."/>
            <person name="Haas B."/>
            <person name="Abouelleil A."/>
            <person name="Allen A.W."/>
            <person name="Alvarado L."/>
            <person name="Arachchi H.M."/>
            <person name="Berlin A.M."/>
            <person name="Chapman S.B."/>
            <person name="Gainer-Dewar J."/>
            <person name="Goldberg J."/>
            <person name="Griggs A."/>
            <person name="Gujja S."/>
            <person name="Hansen M."/>
            <person name="Howarth C."/>
            <person name="Imamovic A."/>
            <person name="Ireland A."/>
            <person name="Larimer J."/>
            <person name="McCowan C."/>
            <person name="Murphy C."/>
            <person name="Pearson M."/>
            <person name="Poon T.W."/>
            <person name="Priest M."/>
            <person name="Roberts A."/>
            <person name="Saif S."/>
            <person name="Shea T."/>
            <person name="Sisk P."/>
            <person name="Sykes S."/>
            <person name="Wortman J."/>
            <person name="Nusbaum C."/>
            <person name="Birren B."/>
        </authorList>
    </citation>
    <scope>NUCLEOTIDE SEQUENCE [LARGE SCALE GENOMIC DNA]</scope>
    <source>
        <strain evidence="1 2">P1976</strain>
    </source>
</reference>
<dbReference type="EMBL" id="ANJA01002568">
    <property type="protein sequence ID" value="ETO69260.1"/>
    <property type="molecule type" value="Genomic_DNA"/>
</dbReference>